<evidence type="ECO:0000313" key="3">
    <source>
        <dbReference type="Proteomes" id="UP000002012"/>
    </source>
</evidence>
<dbReference type="eggNOG" id="COG0438">
    <property type="taxonomic scope" value="Bacteria"/>
</dbReference>
<dbReference type="GO" id="GO:0016757">
    <property type="term" value="F:glycosyltransferase activity"/>
    <property type="evidence" value="ECO:0007669"/>
    <property type="project" value="InterPro"/>
</dbReference>
<dbReference type="RefSeq" id="WP_013011927.1">
    <property type="nucleotide sequence ID" value="NC_013943.1"/>
</dbReference>
<dbReference type="EMBL" id="CP001968">
    <property type="protein sequence ID" value="ADD69433.1"/>
    <property type="molecule type" value="Genomic_DNA"/>
</dbReference>
<dbReference type="PANTHER" id="PTHR12526">
    <property type="entry name" value="GLYCOSYLTRANSFERASE"/>
    <property type="match status" value="1"/>
</dbReference>
<accession>D4H577</accession>
<dbReference type="PaxDb" id="522772-Dacet_2678"/>
<evidence type="ECO:0000313" key="2">
    <source>
        <dbReference type="EMBL" id="ADD69433.1"/>
    </source>
</evidence>
<dbReference type="InterPro" id="IPR001296">
    <property type="entry name" value="Glyco_trans_1"/>
</dbReference>
<dbReference type="STRING" id="522772.Dacet_2678"/>
<dbReference type="PANTHER" id="PTHR12526:SF627">
    <property type="entry name" value="D-RHAMNOSYLTRANSFERASE WBPZ"/>
    <property type="match status" value="1"/>
</dbReference>
<dbReference type="HOGENOM" id="CLU_009583_2_1_0"/>
<keyword evidence="3" id="KW-1185">Reference proteome</keyword>
<dbReference type="KEGG" id="dap:Dacet_2678"/>
<dbReference type="OrthoDB" id="9802525at2"/>
<reference evidence="2 3" key="1">
    <citation type="journal article" date="2010" name="Stand. Genomic Sci.">
        <title>Complete genome sequence of Denitrovibrio acetiphilus type strain (N2460).</title>
        <authorList>
            <person name="Kiss H."/>
            <person name="Lang E."/>
            <person name="Lapidus A."/>
            <person name="Copeland A."/>
            <person name="Nolan M."/>
            <person name="Glavina Del Rio T."/>
            <person name="Chen F."/>
            <person name="Lucas S."/>
            <person name="Tice H."/>
            <person name="Cheng J.F."/>
            <person name="Han C."/>
            <person name="Goodwin L."/>
            <person name="Pitluck S."/>
            <person name="Liolios K."/>
            <person name="Pati A."/>
            <person name="Ivanova N."/>
            <person name="Mavromatis K."/>
            <person name="Chen A."/>
            <person name="Palaniappan K."/>
            <person name="Land M."/>
            <person name="Hauser L."/>
            <person name="Chang Y.J."/>
            <person name="Jeffries C.D."/>
            <person name="Detter J.C."/>
            <person name="Brettin T."/>
            <person name="Spring S."/>
            <person name="Rohde M."/>
            <person name="Goker M."/>
            <person name="Woyke T."/>
            <person name="Bristow J."/>
            <person name="Eisen J.A."/>
            <person name="Markowitz V."/>
            <person name="Hugenholtz P."/>
            <person name="Kyrpides N.C."/>
            <person name="Klenk H.P."/>
        </authorList>
    </citation>
    <scope>NUCLEOTIDE SEQUENCE [LARGE SCALE GENOMIC DNA]</scope>
    <source>
        <strain evidence="3">DSM 12809 / NBRC 114555 / N2460</strain>
    </source>
</reference>
<dbReference type="SUPFAM" id="SSF53756">
    <property type="entry name" value="UDP-Glycosyltransferase/glycogen phosphorylase"/>
    <property type="match status" value="1"/>
</dbReference>
<proteinExistence type="predicted"/>
<dbReference type="AlphaFoldDB" id="D4H577"/>
<keyword evidence="2" id="KW-0808">Transferase</keyword>
<dbReference type="Pfam" id="PF00534">
    <property type="entry name" value="Glycos_transf_1"/>
    <property type="match status" value="1"/>
</dbReference>
<evidence type="ECO:0000259" key="1">
    <source>
        <dbReference type="Pfam" id="PF00534"/>
    </source>
</evidence>
<organism evidence="2 3">
    <name type="scientific">Denitrovibrio acetiphilus (strain DSM 12809 / NBRC 114555 / N2460)</name>
    <dbReference type="NCBI Taxonomy" id="522772"/>
    <lineage>
        <taxon>Bacteria</taxon>
        <taxon>Pseudomonadati</taxon>
        <taxon>Deferribacterota</taxon>
        <taxon>Deferribacteres</taxon>
        <taxon>Deferribacterales</taxon>
        <taxon>Geovibrionaceae</taxon>
        <taxon>Denitrovibrio</taxon>
    </lineage>
</organism>
<dbReference type="Proteomes" id="UP000002012">
    <property type="component" value="Chromosome"/>
</dbReference>
<protein>
    <submittedName>
        <fullName evidence="2">Glycosyl transferase group 1</fullName>
    </submittedName>
</protein>
<dbReference type="CAZy" id="GT4">
    <property type="family name" value="Glycosyltransferase Family 4"/>
</dbReference>
<feature type="domain" description="Glycosyl transferase family 1" evidence="1">
    <location>
        <begin position="183"/>
        <end position="338"/>
    </location>
</feature>
<gene>
    <name evidence="2" type="ordered locus">Dacet_2678</name>
</gene>
<dbReference type="InParanoid" id="D4H577"/>
<name>D4H577_DENA2</name>
<sequence>MKRILHLYKEFYPVSGGIQQAIKSVVELTPEYEHTILTTSSELDGTESLYGAKVIYCKKLAEIMSTPITFKYISTARKLIKEHDIVCAHYPYPMNELVLLGLKPKKLIYFWHSDIVSQKIAKHAVYPFVRMALKKADKVFISYPEMATNSDVLNAFADKTVVSSYYVDTTQTEASTDDVKAKYGRYMLGIGRLVPYKGFDYMIRAMKDIGDMNLVIVGSGPVQEELDGLITELGLQERVFIVNGVTDDQLKIFCKGCEFFVFPSCLPSEAFGIATLEAMVYGKAVLNTWLHTGVNYVARDGEEAVTVEAKSASALASGANRLGLDVELRDNLGYNAKLRVESFFTKEKRRSALLSEFGD</sequence>
<dbReference type="Gene3D" id="3.40.50.2000">
    <property type="entry name" value="Glycogen Phosphorylase B"/>
    <property type="match status" value="2"/>
</dbReference>